<feature type="region of interest" description="Disordered" evidence="5">
    <location>
        <begin position="143"/>
        <end position="165"/>
    </location>
</feature>
<evidence type="ECO:0000256" key="3">
    <source>
        <dbReference type="ARBA" id="ARBA00022729"/>
    </source>
</evidence>
<evidence type="ECO:0000256" key="6">
    <source>
        <dbReference type="SAM" id="SignalP"/>
    </source>
</evidence>
<feature type="region of interest" description="Disordered" evidence="5">
    <location>
        <begin position="29"/>
        <end position="69"/>
    </location>
</feature>
<keyword evidence="4" id="KW-0574">Periplasm</keyword>
<dbReference type="RefSeq" id="WP_072790073.1">
    <property type="nucleotide sequence ID" value="NZ_FRCX01000019.1"/>
</dbReference>
<proteinExistence type="inferred from homology"/>
<dbReference type="EMBL" id="FRCX01000019">
    <property type="protein sequence ID" value="SHN43901.1"/>
    <property type="molecule type" value="Genomic_DNA"/>
</dbReference>
<dbReference type="PANTHER" id="PTHR38102">
    <property type="entry name" value="PERIPLASMIC CHAPERONE SPY"/>
    <property type="match status" value="1"/>
</dbReference>
<keyword evidence="3 6" id="KW-0732">Signal</keyword>
<evidence type="ECO:0000313" key="8">
    <source>
        <dbReference type="Proteomes" id="UP000184339"/>
    </source>
</evidence>
<feature type="compositionally biased region" description="Basic and acidic residues" evidence="5">
    <location>
        <begin position="149"/>
        <end position="165"/>
    </location>
</feature>
<accession>A0A1M7RCG5</accession>
<name>A0A1M7RCG5_9BURK</name>
<reference evidence="8" key="1">
    <citation type="submission" date="2016-11" db="EMBL/GenBank/DDBJ databases">
        <authorList>
            <person name="Varghese N."/>
            <person name="Submissions S."/>
        </authorList>
    </citation>
    <scope>NUCLEOTIDE SEQUENCE [LARGE SCALE GENOMIC DNA]</scope>
    <source>
        <strain evidence="8">Sac-22</strain>
    </source>
</reference>
<dbReference type="CDD" id="cd09916">
    <property type="entry name" value="CpxP_like"/>
    <property type="match status" value="1"/>
</dbReference>
<evidence type="ECO:0000313" key="7">
    <source>
        <dbReference type="EMBL" id="SHN43901.1"/>
    </source>
</evidence>
<evidence type="ECO:0000256" key="1">
    <source>
        <dbReference type="ARBA" id="ARBA00004418"/>
    </source>
</evidence>
<dbReference type="Gene3D" id="1.20.120.1490">
    <property type="match status" value="1"/>
</dbReference>
<feature type="chain" id="PRO_5012952301" evidence="6">
    <location>
        <begin position="31"/>
        <end position="165"/>
    </location>
</feature>
<dbReference type="GO" id="GO:0030288">
    <property type="term" value="C:outer membrane-bounded periplasmic space"/>
    <property type="evidence" value="ECO:0007669"/>
    <property type="project" value="TreeGrafter"/>
</dbReference>
<feature type="compositionally biased region" description="Low complexity" evidence="5">
    <location>
        <begin position="53"/>
        <end position="63"/>
    </location>
</feature>
<dbReference type="InterPro" id="IPR012899">
    <property type="entry name" value="LTXXQ"/>
</dbReference>
<gene>
    <name evidence="7" type="ORF">SAMN05192549_11932</name>
</gene>
<comment type="subcellular location">
    <subcellularLocation>
        <location evidence="1">Periplasm</location>
    </subcellularLocation>
</comment>
<feature type="signal peptide" evidence="6">
    <location>
        <begin position="1"/>
        <end position="30"/>
    </location>
</feature>
<dbReference type="STRING" id="551987.SAMN05192549_11932"/>
<dbReference type="OrthoDB" id="8928345at2"/>
<dbReference type="InterPro" id="IPR025961">
    <property type="entry name" value="Metal_resist"/>
</dbReference>
<comment type="similarity">
    <text evidence="2">Belongs to the CpxP/Spy family.</text>
</comment>
<dbReference type="PIRSF" id="PIRSF034445">
    <property type="entry name" value="CpxP_Spy"/>
    <property type="match status" value="1"/>
</dbReference>
<dbReference type="Pfam" id="PF13801">
    <property type="entry name" value="Metal_resist"/>
    <property type="match status" value="1"/>
</dbReference>
<feature type="compositionally biased region" description="Pro residues" evidence="5">
    <location>
        <begin position="36"/>
        <end position="51"/>
    </location>
</feature>
<organism evidence="7 8">
    <name type="scientific">Duganella sacchari</name>
    <dbReference type="NCBI Taxonomy" id="551987"/>
    <lineage>
        <taxon>Bacteria</taxon>
        <taxon>Pseudomonadati</taxon>
        <taxon>Pseudomonadota</taxon>
        <taxon>Betaproteobacteria</taxon>
        <taxon>Burkholderiales</taxon>
        <taxon>Oxalobacteraceae</taxon>
        <taxon>Telluria group</taxon>
        <taxon>Duganella</taxon>
    </lineage>
</organism>
<evidence type="ECO:0000256" key="4">
    <source>
        <dbReference type="ARBA" id="ARBA00022764"/>
    </source>
</evidence>
<dbReference type="Proteomes" id="UP000184339">
    <property type="component" value="Unassembled WGS sequence"/>
</dbReference>
<dbReference type="GO" id="GO:0051082">
    <property type="term" value="F:unfolded protein binding"/>
    <property type="evidence" value="ECO:0007669"/>
    <property type="project" value="TreeGrafter"/>
</dbReference>
<evidence type="ECO:0000256" key="5">
    <source>
        <dbReference type="SAM" id="MobiDB-lite"/>
    </source>
</evidence>
<evidence type="ECO:0000256" key="2">
    <source>
        <dbReference type="ARBA" id="ARBA00008441"/>
    </source>
</evidence>
<dbReference type="InterPro" id="IPR052211">
    <property type="entry name" value="Cpx_auxiliary_protein"/>
</dbReference>
<dbReference type="AlphaFoldDB" id="A0A1M7RCG5"/>
<sequence length="165" mass="17544">MKTSTSGVRNMVLAAALALPLLVTGGAARADGNVPPDQPPMMPGEPGPGPHGPHGSMHGGRPPFLRGLELSEAQEDKVFAILHAEAPYLREQSRAAAKAREALHALGDSDKFDDAKATALARDAATAEANIMLQHVRTQQKLLAVLTPEQRKKQADEPPRHPPRP</sequence>
<protein>
    <submittedName>
        <fullName evidence="7">Protein refolding chaperone Spy/CpxP family</fullName>
    </submittedName>
</protein>
<keyword evidence="8" id="KW-1185">Reference proteome</keyword>
<dbReference type="PANTHER" id="PTHR38102:SF1">
    <property type="entry name" value="PERIPLASMIC CHAPERONE SPY"/>
    <property type="match status" value="1"/>
</dbReference>